<gene>
    <name evidence="7" type="ORF">IMG5_167100</name>
</gene>
<dbReference type="PRINTS" id="PR00724">
    <property type="entry name" value="CRBOXYPTASEC"/>
</dbReference>
<dbReference type="Gene3D" id="3.40.50.1820">
    <property type="entry name" value="alpha/beta hydrolase"/>
    <property type="match status" value="1"/>
</dbReference>
<evidence type="ECO:0000256" key="4">
    <source>
        <dbReference type="ARBA" id="ARBA00022729"/>
    </source>
</evidence>
<keyword evidence="2 7" id="KW-0121">Carboxypeptidase</keyword>
<evidence type="ECO:0000256" key="3">
    <source>
        <dbReference type="ARBA" id="ARBA00022670"/>
    </source>
</evidence>
<dbReference type="OMA" id="QEPKEVW"/>
<dbReference type="SUPFAM" id="SSF53474">
    <property type="entry name" value="alpha/beta-Hydrolases"/>
    <property type="match status" value="1"/>
</dbReference>
<dbReference type="MEROPS" id="S10.003"/>
<comment type="similarity">
    <text evidence="1">Belongs to the peptidase S10 family.</text>
</comment>
<dbReference type="InParanoid" id="G0R0V6"/>
<dbReference type="InterPro" id="IPR001563">
    <property type="entry name" value="Peptidase_S10"/>
</dbReference>
<dbReference type="EC" id="3.4.16.6" evidence="7"/>
<protein>
    <submittedName>
        <fullName evidence="7">Serine carboxypeptidase family protein, putative</fullName>
        <ecNumber evidence="7">3.4.16.6</ecNumber>
    </submittedName>
</protein>
<sequence>MRKVSKTPIKTVCNNVDLNEHNGITKSGYLNIGIKKSDSSLSFIFYGAEGIPEQQLKHIPTIIWLNGGPGCSSQFGNFYELGPLYVNKTESGKLYFTQNKSGWTKKYNVIFVDQPIGTGISHLAKNNDIPINQVQLATQFYNALLELYGKNGCFGQLGLNGKDTPLFILGESYAGIGIGDGFTSPYHTISSITDYAFDNGITNSTLYQKAKKIELQGQQAINNSDWVNAVNAFNDILLINNPNNIDQYNIQRKQEPDYTALDDLLNSQYGKSLFKLKLNKKYEQCDNEVYQKFLIDLMQGECIHKVEYLLDQGIHVSVFNGNLDFIVPYYSSEKWVSQLQWKYSDEFNNSFFKEWKGNNNQVYGVLKKYQNLQYFQVFESGHMVSQDQPEAALEMVTKIVEEALKQEVYAQF</sequence>
<name>G0R0V6_ICHMU</name>
<evidence type="ECO:0000313" key="8">
    <source>
        <dbReference type="Proteomes" id="UP000008983"/>
    </source>
</evidence>
<keyword evidence="4" id="KW-0732">Signal</keyword>
<dbReference type="Proteomes" id="UP000008983">
    <property type="component" value="Unassembled WGS sequence"/>
</dbReference>
<evidence type="ECO:0000256" key="1">
    <source>
        <dbReference type="ARBA" id="ARBA00009431"/>
    </source>
</evidence>
<keyword evidence="3" id="KW-0645">Protease</keyword>
<evidence type="ECO:0000256" key="5">
    <source>
        <dbReference type="ARBA" id="ARBA00022801"/>
    </source>
</evidence>
<proteinExistence type="inferred from homology"/>
<dbReference type="OrthoDB" id="433625at2759"/>
<evidence type="ECO:0000256" key="2">
    <source>
        <dbReference type="ARBA" id="ARBA00022645"/>
    </source>
</evidence>
<keyword evidence="5 7" id="KW-0378">Hydrolase</keyword>
<dbReference type="STRING" id="857967.G0R0V6"/>
<keyword evidence="8" id="KW-1185">Reference proteome</keyword>
<dbReference type="EMBL" id="GL984204">
    <property type="protein sequence ID" value="EGR28916.1"/>
    <property type="molecule type" value="Genomic_DNA"/>
</dbReference>
<dbReference type="RefSeq" id="XP_004030152.1">
    <property type="nucleotide sequence ID" value="XM_004030104.1"/>
</dbReference>
<dbReference type="InterPro" id="IPR029058">
    <property type="entry name" value="AB_hydrolase_fold"/>
</dbReference>
<dbReference type="GeneID" id="14905005"/>
<dbReference type="Pfam" id="PF00450">
    <property type="entry name" value="Peptidase_S10"/>
    <property type="match status" value="1"/>
</dbReference>
<dbReference type="GO" id="GO:0004185">
    <property type="term" value="F:serine-type carboxypeptidase activity"/>
    <property type="evidence" value="ECO:0007669"/>
    <property type="project" value="UniProtKB-EC"/>
</dbReference>
<evidence type="ECO:0000313" key="7">
    <source>
        <dbReference type="EMBL" id="EGR28916.1"/>
    </source>
</evidence>
<evidence type="ECO:0000256" key="6">
    <source>
        <dbReference type="ARBA" id="ARBA00023180"/>
    </source>
</evidence>
<dbReference type="GO" id="GO:0006508">
    <property type="term" value="P:proteolysis"/>
    <property type="evidence" value="ECO:0007669"/>
    <property type="project" value="UniProtKB-KW"/>
</dbReference>
<organism evidence="7 8">
    <name type="scientific">Ichthyophthirius multifiliis</name>
    <name type="common">White spot disease agent</name>
    <name type="synonym">Ich</name>
    <dbReference type="NCBI Taxonomy" id="5932"/>
    <lineage>
        <taxon>Eukaryota</taxon>
        <taxon>Sar</taxon>
        <taxon>Alveolata</taxon>
        <taxon>Ciliophora</taxon>
        <taxon>Intramacronucleata</taxon>
        <taxon>Oligohymenophorea</taxon>
        <taxon>Hymenostomatida</taxon>
        <taxon>Ophryoglenina</taxon>
        <taxon>Ichthyophthirius</taxon>
    </lineage>
</organism>
<accession>G0R0V6</accession>
<dbReference type="eggNOG" id="KOG1282">
    <property type="taxonomic scope" value="Eukaryota"/>
</dbReference>
<dbReference type="PANTHER" id="PTHR11802">
    <property type="entry name" value="SERINE PROTEASE FAMILY S10 SERINE CARBOXYPEPTIDASE"/>
    <property type="match status" value="1"/>
</dbReference>
<dbReference type="AlphaFoldDB" id="G0R0V6"/>
<reference evidence="7 8" key="1">
    <citation type="submission" date="2011-07" db="EMBL/GenBank/DDBJ databases">
        <authorList>
            <person name="Coyne R."/>
            <person name="Brami D."/>
            <person name="Johnson J."/>
            <person name="Hostetler J."/>
            <person name="Hannick L."/>
            <person name="Clark T."/>
            <person name="Cassidy-Hanley D."/>
            <person name="Inman J."/>
        </authorList>
    </citation>
    <scope>NUCLEOTIDE SEQUENCE [LARGE SCALE GENOMIC DNA]</scope>
    <source>
        <strain evidence="7 8">G5</strain>
    </source>
</reference>
<dbReference type="PANTHER" id="PTHR11802:SF3">
    <property type="entry name" value="RETINOID-INDUCIBLE SERINE CARBOXYPEPTIDASE"/>
    <property type="match status" value="1"/>
</dbReference>
<keyword evidence="6" id="KW-0325">Glycoprotein</keyword>